<evidence type="ECO:0000313" key="9">
    <source>
        <dbReference type="Proteomes" id="UP000002772"/>
    </source>
</evidence>
<sequence>MTKLVYYLLYAISILPFRMLYTISDMIMPLLYYIIRYRRDVVRRNLTSVFPEKSTKEIKSIEKKFYHWFCDYFLEAIKLLSISDEELNRRLRVKNPEVHEQWFVNGRNTAGFLGHYCNWEWLSRVGKDMNPERRLCLIYDPLHSRVINYVFLRLRTYAPTGVPTPKKDILRQLVGWRREGRMSLSGYIADQAPKWENIHLWLPFLNHAETPVFTGAERIVRKMNDVIFYVKMTRPRRGYYDVEYIPITDDPASLPEGEVTRRFFRMLEQSVRKAPEYYLWTHNRWKRTKEEFDRRFTVINGKVVAKKQIQGIML</sequence>
<feature type="transmembrane region" description="Helical" evidence="7">
    <location>
        <begin position="6"/>
        <end position="35"/>
    </location>
</feature>
<dbReference type="PANTHER" id="PTHR30606:SF10">
    <property type="entry name" value="PHOSPHATIDYLINOSITOL MANNOSIDE ACYLTRANSFERASE"/>
    <property type="match status" value="1"/>
</dbReference>
<gene>
    <name evidence="8" type="ORF">Premu_0671</name>
</gene>
<keyword evidence="7" id="KW-0812">Transmembrane</keyword>
<name>F8N663_9BACT</name>
<evidence type="ECO:0000313" key="8">
    <source>
        <dbReference type="EMBL" id="EGN56144.1"/>
    </source>
</evidence>
<dbReference type="Pfam" id="PF03279">
    <property type="entry name" value="Lip_A_acyltrans"/>
    <property type="match status" value="1"/>
</dbReference>
<dbReference type="GO" id="GO:0009247">
    <property type="term" value="P:glycolipid biosynthetic process"/>
    <property type="evidence" value="ECO:0007669"/>
    <property type="project" value="UniProtKB-ARBA"/>
</dbReference>
<keyword evidence="2" id="KW-1003">Cell membrane</keyword>
<dbReference type="GO" id="GO:0016746">
    <property type="term" value="F:acyltransferase activity"/>
    <property type="evidence" value="ECO:0007669"/>
    <property type="project" value="UniProtKB-KW"/>
</dbReference>
<dbReference type="STRING" id="688246.Premu_0671"/>
<dbReference type="GO" id="GO:0005886">
    <property type="term" value="C:plasma membrane"/>
    <property type="evidence" value="ECO:0007669"/>
    <property type="project" value="UniProtKB-SubCell"/>
</dbReference>
<dbReference type="OrthoDB" id="9801955at2"/>
<comment type="subcellular location">
    <subcellularLocation>
        <location evidence="1">Cell inner membrane</location>
    </subcellularLocation>
</comment>
<dbReference type="HOGENOM" id="CLU_049421_4_1_10"/>
<keyword evidence="5 7" id="KW-0472">Membrane</keyword>
<evidence type="ECO:0000256" key="6">
    <source>
        <dbReference type="ARBA" id="ARBA00023315"/>
    </source>
</evidence>
<dbReference type="PANTHER" id="PTHR30606">
    <property type="entry name" value="LIPID A BIOSYNTHESIS LAUROYL ACYLTRANSFERASE"/>
    <property type="match status" value="1"/>
</dbReference>
<proteinExistence type="predicted"/>
<keyword evidence="9" id="KW-1185">Reference proteome</keyword>
<keyword evidence="6 8" id="KW-0012">Acyltransferase</keyword>
<dbReference type="CDD" id="cd07984">
    <property type="entry name" value="LPLAT_LABLAT-like"/>
    <property type="match status" value="1"/>
</dbReference>
<protein>
    <submittedName>
        <fullName evidence="8">Lipid A biosynthesis acyltransferase</fullName>
    </submittedName>
</protein>
<organism evidence="8 9">
    <name type="scientific">Hallella multisaccharivorax DSM 17128</name>
    <dbReference type="NCBI Taxonomy" id="688246"/>
    <lineage>
        <taxon>Bacteria</taxon>
        <taxon>Pseudomonadati</taxon>
        <taxon>Bacteroidota</taxon>
        <taxon>Bacteroidia</taxon>
        <taxon>Bacteroidales</taxon>
        <taxon>Prevotellaceae</taxon>
        <taxon>Hallella</taxon>
    </lineage>
</organism>
<evidence type="ECO:0000256" key="5">
    <source>
        <dbReference type="ARBA" id="ARBA00023136"/>
    </source>
</evidence>
<dbReference type="InterPro" id="IPR004960">
    <property type="entry name" value="LipA_acyltrans"/>
</dbReference>
<keyword evidence="4 8" id="KW-0808">Transferase</keyword>
<keyword evidence="3" id="KW-0997">Cell inner membrane</keyword>
<evidence type="ECO:0000256" key="3">
    <source>
        <dbReference type="ARBA" id="ARBA00022519"/>
    </source>
</evidence>
<dbReference type="Proteomes" id="UP000002772">
    <property type="component" value="Unassembled WGS sequence"/>
</dbReference>
<evidence type="ECO:0000256" key="7">
    <source>
        <dbReference type="SAM" id="Phobius"/>
    </source>
</evidence>
<accession>F8N663</accession>
<dbReference type="EMBL" id="GL945017">
    <property type="protein sequence ID" value="EGN56144.1"/>
    <property type="molecule type" value="Genomic_DNA"/>
</dbReference>
<dbReference type="eggNOG" id="COG1560">
    <property type="taxonomic scope" value="Bacteria"/>
</dbReference>
<reference evidence="9" key="1">
    <citation type="journal article" date="2011" name="Stand. Genomic Sci.">
        <title>Non-contiguous finished genome sequence of the opportunistic oral pathogen Prevotella multisaccharivorax type strain (PPPA20).</title>
        <authorList>
            <person name="Pati A."/>
            <person name="Gronow S."/>
            <person name="Lu M."/>
            <person name="Lapidus A."/>
            <person name="Nolan M."/>
            <person name="Lucas S."/>
            <person name="Hammon N."/>
            <person name="Deshpande S."/>
            <person name="Cheng J.F."/>
            <person name="Tapia R."/>
            <person name="Han C."/>
            <person name="Goodwin L."/>
            <person name="Pitluck S."/>
            <person name="Liolios K."/>
            <person name="Pagani I."/>
            <person name="Mavromatis K."/>
            <person name="Mikhailova N."/>
            <person name="Huntemann M."/>
            <person name="Chen A."/>
            <person name="Palaniappan K."/>
            <person name="Land M."/>
            <person name="Hauser L."/>
            <person name="Detter J.C."/>
            <person name="Brambilla E.M."/>
            <person name="Rohde M."/>
            <person name="Goker M."/>
            <person name="Woyke T."/>
            <person name="Bristow J."/>
            <person name="Eisen J.A."/>
            <person name="Markowitz V."/>
            <person name="Hugenholtz P."/>
            <person name="Kyrpides N.C."/>
            <person name="Klenk H.P."/>
            <person name="Ivanova N."/>
        </authorList>
    </citation>
    <scope>NUCLEOTIDE SEQUENCE [LARGE SCALE GENOMIC DNA]</scope>
    <source>
        <strain evidence="9">DSM 17128</strain>
    </source>
</reference>
<dbReference type="AlphaFoldDB" id="F8N663"/>
<keyword evidence="7" id="KW-1133">Transmembrane helix</keyword>
<dbReference type="RefSeq" id="WP_007573097.1">
    <property type="nucleotide sequence ID" value="NZ_BPTS01000001.1"/>
</dbReference>
<evidence type="ECO:0000256" key="1">
    <source>
        <dbReference type="ARBA" id="ARBA00004533"/>
    </source>
</evidence>
<evidence type="ECO:0000256" key="4">
    <source>
        <dbReference type="ARBA" id="ARBA00022679"/>
    </source>
</evidence>
<evidence type="ECO:0000256" key="2">
    <source>
        <dbReference type="ARBA" id="ARBA00022475"/>
    </source>
</evidence>